<dbReference type="GO" id="GO:0016020">
    <property type="term" value="C:membrane"/>
    <property type="evidence" value="ECO:0007669"/>
    <property type="project" value="InterPro"/>
</dbReference>
<dbReference type="AlphaFoldDB" id="A0A0B5AUM6"/>
<organism evidence="2 3">
    <name type="scientific">Jeotgalibacillus malaysiensis</name>
    <dbReference type="NCBI Taxonomy" id="1508404"/>
    <lineage>
        <taxon>Bacteria</taxon>
        <taxon>Bacillati</taxon>
        <taxon>Bacillota</taxon>
        <taxon>Bacilli</taxon>
        <taxon>Bacillales</taxon>
        <taxon>Caryophanaceae</taxon>
        <taxon>Jeotgalibacillus</taxon>
    </lineage>
</organism>
<gene>
    <name evidence="2" type="ORF">JMA_44340</name>
</gene>
<dbReference type="InterPro" id="IPR025940">
    <property type="entry name" value="SpoIISA_toxin"/>
</dbReference>
<proteinExistence type="predicted"/>
<dbReference type="EMBL" id="CP009417">
    <property type="protein sequence ID" value="AJD93751.1"/>
    <property type="molecule type" value="Genomic_DNA"/>
</dbReference>
<feature type="transmembrane region" description="Helical" evidence="1">
    <location>
        <begin position="66"/>
        <end position="83"/>
    </location>
</feature>
<accession>A0A0B5AUM6</accession>
<sequence>MAINWYTIVPVILLVIGMSYSIYRYFSNREIYNELRIGYRKVYYVYMLILGALFWMFDVFPAENLSTLGAFLVGVVVMDLFIFQTPDITKFMSNEFKHDGGLVNQLKETEGSSIRMRQQLQFVNNYMPKRDSTWELEDRFDYSEEEFRRQTEGVVQRYGNEFDLNVVQFLLSNQNGTDEEDDMSEESLEAIVDYLFDEFELNNNMLGMRKKKLIEKLKEQESIEFFKKKQGAVIFPYRGEYTDMVYYVYPKVEDETENRIHATGYDALLLMNMLHTFDLYAKSVEADILD</sequence>
<feature type="transmembrane region" description="Helical" evidence="1">
    <location>
        <begin position="6"/>
        <end position="23"/>
    </location>
</feature>
<keyword evidence="1" id="KW-0812">Transmembrane</keyword>
<keyword evidence="2" id="KW-0614">Plasmid</keyword>
<dbReference type="Pfam" id="PF14171">
    <property type="entry name" value="SpoIISA_toxin"/>
    <property type="match status" value="1"/>
</dbReference>
<evidence type="ECO:0008006" key="4">
    <source>
        <dbReference type="Google" id="ProtNLM"/>
    </source>
</evidence>
<protein>
    <recommendedName>
        <fullName evidence="4">Type II toxin-antitoxin system toxin SpoIISA</fullName>
    </recommendedName>
</protein>
<dbReference type="BioCyc" id="JESP1508404:G14D9-13757-MONOMER"/>
<evidence type="ECO:0000313" key="3">
    <source>
        <dbReference type="Proteomes" id="UP000031449"/>
    </source>
</evidence>
<dbReference type="Proteomes" id="UP000031449">
    <property type="component" value="Plasmid unnamed"/>
</dbReference>
<dbReference type="OrthoDB" id="2811260at2"/>
<evidence type="ECO:0000313" key="2">
    <source>
        <dbReference type="EMBL" id="AJD93751.1"/>
    </source>
</evidence>
<keyword evidence="1" id="KW-1133">Transmembrane helix</keyword>
<geneLocation type="plasmid" evidence="3"/>
<feature type="transmembrane region" description="Helical" evidence="1">
    <location>
        <begin position="43"/>
        <end position="60"/>
    </location>
</feature>
<dbReference type="HOGENOM" id="CLU_959027_0_0_9"/>
<keyword evidence="1" id="KW-0472">Membrane</keyword>
<dbReference type="KEGG" id="jeo:JMA_44340"/>
<evidence type="ECO:0000256" key="1">
    <source>
        <dbReference type="SAM" id="Phobius"/>
    </source>
</evidence>
<keyword evidence="3" id="KW-1185">Reference proteome</keyword>
<reference evidence="2 3" key="1">
    <citation type="submission" date="2014-08" db="EMBL/GenBank/DDBJ databases">
        <title>Complete genome of a marine bacteria Jeotgalibacillus malaysiensis.</title>
        <authorList>
            <person name="Yaakop A.S."/>
            <person name="Chan K.-G."/>
            <person name="Goh K.M."/>
        </authorList>
    </citation>
    <scope>NUCLEOTIDE SEQUENCE [LARGE SCALE GENOMIC DNA]</scope>
    <source>
        <strain evidence="2 3">D5</strain>
        <plasmid evidence="3">Plasmid</plasmid>
    </source>
</reference>
<name>A0A0B5AUM6_9BACL</name>